<feature type="transmembrane region" description="Helical" evidence="1">
    <location>
        <begin position="220"/>
        <end position="240"/>
    </location>
</feature>
<feature type="transmembrane region" description="Helical" evidence="1">
    <location>
        <begin position="9"/>
        <end position="26"/>
    </location>
</feature>
<dbReference type="AlphaFoldDB" id="A0A1G1V920"/>
<feature type="transmembrane region" description="Helical" evidence="1">
    <location>
        <begin position="84"/>
        <end position="106"/>
    </location>
</feature>
<feature type="transmembrane region" description="Helical" evidence="1">
    <location>
        <begin position="387"/>
        <end position="404"/>
    </location>
</feature>
<keyword evidence="1" id="KW-0472">Membrane</keyword>
<feature type="transmembrane region" description="Helical" evidence="1">
    <location>
        <begin position="118"/>
        <end position="138"/>
    </location>
</feature>
<feature type="transmembrane region" description="Helical" evidence="1">
    <location>
        <begin position="357"/>
        <end position="380"/>
    </location>
</feature>
<feature type="transmembrane region" description="Helical" evidence="1">
    <location>
        <begin position="150"/>
        <end position="167"/>
    </location>
</feature>
<sequence length="562" mass="64996">MLKLLKKDPYIISVVLLGLLAGWWLLRPGYFNMHDDLQMMRQLAMEECFRDFQIPCRWTPHMGYGFGFPLFNYYPPLPYLIGELFRLVGFSFITTAKLTFLLSFILSGVTMYILGRELWGKTGGLLAAAFYIWAPYHSLDVFVRGAMNEAWGLIWFPLILWSAYKLIQESKFKYMIILALSWFALLTSHNLMVIIFAPLFSLWCLMWLTRFKAWGRIPQLILSGVWAAGLAAFFTLPVFLEKNLVHVETLVVGYYEYVAHFANIRQLLFSRFWGYGASAWMDDDKMAFPVGHLHWILSLVVGTFVLWRLIKTKKLDNPSLIACFFLAAGWFATFMAHSRSTPIWQMIPPLKFVQFPWRFLTLVILSFSLLIGSLPTLPVFKKFNSKLLVGILIFGVVAWNWEFFKPEKMGTLTDKEKFSNAAWDLQQTAGIYDYLPKDAWTAPKKPRERLLDIITGKGLLLEESQKTNSARAKIRMDEEGDVRVNIFKFPGWKVFIDGKETQVFIHEKEEWGRMYIKIPQGEHEVAAKLTNTPVRTAGNTISLLTWLGTLTLPFWRGKKLLA</sequence>
<comment type="caution">
    <text evidence="2">The sequence shown here is derived from an EMBL/GenBank/DDBJ whole genome shotgun (WGS) entry which is preliminary data.</text>
</comment>
<name>A0A1G1V920_9BACT</name>
<gene>
    <name evidence="2" type="ORF">A3D26_03085</name>
</gene>
<evidence type="ECO:0000256" key="1">
    <source>
        <dbReference type="SAM" id="Phobius"/>
    </source>
</evidence>
<feature type="transmembrane region" description="Helical" evidence="1">
    <location>
        <begin position="319"/>
        <end position="337"/>
    </location>
</feature>
<dbReference type="STRING" id="1797516.A3D26_03085"/>
<reference evidence="2 3" key="1">
    <citation type="journal article" date="2016" name="Nat. Commun.">
        <title>Thousands of microbial genomes shed light on interconnected biogeochemical processes in an aquifer system.</title>
        <authorList>
            <person name="Anantharaman K."/>
            <person name="Brown C.T."/>
            <person name="Hug L.A."/>
            <person name="Sharon I."/>
            <person name="Castelle C.J."/>
            <person name="Probst A.J."/>
            <person name="Thomas B.C."/>
            <person name="Singh A."/>
            <person name="Wilkins M.J."/>
            <person name="Karaoz U."/>
            <person name="Brodie E.L."/>
            <person name="Williams K.H."/>
            <person name="Hubbard S.S."/>
            <person name="Banfield J.F."/>
        </authorList>
    </citation>
    <scope>NUCLEOTIDE SEQUENCE [LARGE SCALE GENOMIC DNA]</scope>
</reference>
<evidence type="ECO:0000313" key="2">
    <source>
        <dbReference type="EMBL" id="OGY11948.1"/>
    </source>
</evidence>
<keyword evidence="1" id="KW-0812">Transmembrane</keyword>
<organism evidence="2 3">
    <name type="scientific">Candidatus Blackburnbacteria bacterium RIFCSPHIGHO2_02_FULL_44_20</name>
    <dbReference type="NCBI Taxonomy" id="1797516"/>
    <lineage>
        <taxon>Bacteria</taxon>
        <taxon>Candidatus Blackburniibacteriota</taxon>
    </lineage>
</organism>
<feature type="transmembrane region" description="Helical" evidence="1">
    <location>
        <begin position="286"/>
        <end position="307"/>
    </location>
</feature>
<accession>A0A1G1V920</accession>
<proteinExistence type="predicted"/>
<feature type="transmembrane region" description="Helical" evidence="1">
    <location>
        <begin position="174"/>
        <end position="200"/>
    </location>
</feature>
<evidence type="ECO:0000313" key="3">
    <source>
        <dbReference type="Proteomes" id="UP000178319"/>
    </source>
</evidence>
<protein>
    <recommendedName>
        <fullName evidence="4">Membrane protein 6-pyruvoyl-tetrahydropterin synthase-related domain-containing protein</fullName>
    </recommendedName>
</protein>
<dbReference type="EMBL" id="MHBZ01000009">
    <property type="protein sequence ID" value="OGY11948.1"/>
    <property type="molecule type" value="Genomic_DNA"/>
</dbReference>
<evidence type="ECO:0008006" key="4">
    <source>
        <dbReference type="Google" id="ProtNLM"/>
    </source>
</evidence>
<keyword evidence="1" id="KW-1133">Transmembrane helix</keyword>
<feature type="transmembrane region" description="Helical" evidence="1">
    <location>
        <begin position="252"/>
        <end position="274"/>
    </location>
</feature>
<dbReference type="Proteomes" id="UP000178319">
    <property type="component" value="Unassembled WGS sequence"/>
</dbReference>